<organism evidence="1 2">
    <name type="scientific">Gordonia amicalis</name>
    <dbReference type="NCBI Taxonomy" id="89053"/>
    <lineage>
        <taxon>Bacteria</taxon>
        <taxon>Bacillati</taxon>
        <taxon>Actinomycetota</taxon>
        <taxon>Actinomycetes</taxon>
        <taxon>Mycobacteriales</taxon>
        <taxon>Gordoniaceae</taxon>
        <taxon>Gordonia</taxon>
    </lineage>
</organism>
<comment type="caution">
    <text evidence="1">The sequence shown here is derived from an EMBL/GenBank/DDBJ whole genome shotgun (WGS) entry which is preliminary data.</text>
</comment>
<keyword evidence="2" id="KW-1185">Reference proteome</keyword>
<name>A0ABU4DJU9_9ACTN</name>
<evidence type="ECO:0000313" key="2">
    <source>
        <dbReference type="Proteomes" id="UP001185779"/>
    </source>
</evidence>
<sequence>MTIEHEQAASPVVFSEPGERARVALSSHLAVRTLVERHTELAALRTLYEVMCSNGWVAIHVDIEDCSAIETLALADGERCYLGADNDLDAINDVMFEVVGNCPRRIFRYLDGEYWADRGDVRAAIDAALRAQVPAGWPPIG</sequence>
<gene>
    <name evidence="1" type="ORF">R3P94_22395</name>
</gene>
<dbReference type="Proteomes" id="UP001185779">
    <property type="component" value="Unassembled WGS sequence"/>
</dbReference>
<protein>
    <submittedName>
        <fullName evidence="1">Uncharacterized protein</fullName>
    </submittedName>
</protein>
<evidence type="ECO:0000313" key="1">
    <source>
        <dbReference type="EMBL" id="MDV6310017.1"/>
    </source>
</evidence>
<reference evidence="1 2" key="1">
    <citation type="submission" date="2023-10" db="EMBL/GenBank/DDBJ databases">
        <title>Development of a sustainable strategy for remediation of hydrocarbon-contaminated territories based on the waste exchange concept.</title>
        <authorList>
            <person name="Krivoruchko A."/>
        </authorList>
    </citation>
    <scope>NUCLEOTIDE SEQUENCE [LARGE SCALE GENOMIC DNA]</scope>
    <source>
        <strain evidence="1 2">IEGM 1266</strain>
    </source>
</reference>
<dbReference type="EMBL" id="JAWLKI010000040">
    <property type="protein sequence ID" value="MDV6310017.1"/>
    <property type="molecule type" value="Genomic_DNA"/>
</dbReference>
<proteinExistence type="predicted"/>
<dbReference type="RefSeq" id="WP_317505706.1">
    <property type="nucleotide sequence ID" value="NZ_JAWLKI010000040.1"/>
</dbReference>
<accession>A0ABU4DJU9</accession>